<dbReference type="Gene3D" id="1.10.1580.10">
    <property type="match status" value="1"/>
</dbReference>
<dbReference type="GO" id="GO:0005743">
    <property type="term" value="C:mitochondrial inner membrane"/>
    <property type="evidence" value="ECO:0007669"/>
    <property type="project" value="EnsemblFungi"/>
</dbReference>
<dbReference type="AlphaFoldDB" id="A0A099NWQ3"/>
<dbReference type="Pfam" id="PF01926">
    <property type="entry name" value="MMR_HSR1"/>
    <property type="match status" value="1"/>
</dbReference>
<dbReference type="GO" id="GO:0005525">
    <property type="term" value="F:GTP binding"/>
    <property type="evidence" value="ECO:0007669"/>
    <property type="project" value="UniProtKB-KW"/>
</dbReference>
<evidence type="ECO:0000256" key="1">
    <source>
        <dbReference type="ARBA" id="ARBA00022741"/>
    </source>
</evidence>
<dbReference type="eggNOG" id="KOG2485">
    <property type="taxonomic scope" value="Eukaryota"/>
</dbReference>
<dbReference type="Proteomes" id="UP000029867">
    <property type="component" value="Unassembled WGS sequence"/>
</dbReference>
<keyword evidence="1" id="KW-0547">Nucleotide-binding</keyword>
<dbReference type="GO" id="GO:0032543">
    <property type="term" value="P:mitochondrial translation"/>
    <property type="evidence" value="ECO:0007669"/>
    <property type="project" value="TreeGrafter"/>
</dbReference>
<dbReference type="GO" id="GO:0003924">
    <property type="term" value="F:GTPase activity"/>
    <property type="evidence" value="ECO:0007669"/>
    <property type="project" value="TreeGrafter"/>
</dbReference>
<dbReference type="Gene3D" id="3.40.50.300">
    <property type="entry name" value="P-loop containing nucleotide triphosphate hydrolases"/>
    <property type="match status" value="1"/>
</dbReference>
<feature type="domain" description="G" evidence="4">
    <location>
        <begin position="143"/>
        <end position="207"/>
    </location>
</feature>
<protein>
    <recommendedName>
        <fullName evidence="4">G domain-containing protein</fullName>
    </recommendedName>
</protein>
<proteinExistence type="predicted"/>
<evidence type="ECO:0000256" key="3">
    <source>
        <dbReference type="SAM" id="MobiDB-lite"/>
    </source>
</evidence>
<dbReference type="InterPro" id="IPR023179">
    <property type="entry name" value="GTP-bd_ortho_bundle_sf"/>
</dbReference>
<organism evidence="5 6">
    <name type="scientific">Pichia kudriavzevii</name>
    <name type="common">Yeast</name>
    <name type="synonym">Issatchenkia orientalis</name>
    <dbReference type="NCBI Taxonomy" id="4909"/>
    <lineage>
        <taxon>Eukaryota</taxon>
        <taxon>Fungi</taxon>
        <taxon>Dikarya</taxon>
        <taxon>Ascomycota</taxon>
        <taxon>Saccharomycotina</taxon>
        <taxon>Pichiomycetes</taxon>
        <taxon>Pichiales</taxon>
        <taxon>Pichiaceae</taxon>
        <taxon>Pichia</taxon>
    </lineage>
</organism>
<name>A0A099NWQ3_PICKU</name>
<feature type="region of interest" description="Disordered" evidence="3">
    <location>
        <begin position="376"/>
        <end position="396"/>
    </location>
</feature>
<sequence length="396" mass="44394">MSQPLSKTASHAGRAVFRPRSEFPEYRVALAQLKGHQTKALTRMQQLAPQINLVLELRDSRTPLSSSNVLIDKIFKGKDKVIVYTKGDMSPLSSELLSRWHAPRNETFVELDCRRGKDIHKVLGLLKSKYGSMKPPPPLGLRLMVTGMPNVGKSTLVNGLRQHGLQVKHFKKVARTGDLAGVTRNTSEIIRICEKPEILLYDTPGVLLPQVNDIKTMLGLYLVGTVSGGGHMSATGNGVDPVIAADYLLYMLNLNDPSGKLYRRYLARPTNDVYELLEGVGKVTRDRRRSRVDGVMRANYTGCALHLVQEFRRGKLGKVCLDEEVLKGVTGEEYARLFEQEEARVGGLQTRIGVMETLYATNERERGTVEEARVAKLGKHQRKKQEQMRQSNQLFF</sequence>
<gene>
    <name evidence="5" type="ORF">JL09_g4483</name>
</gene>
<evidence type="ECO:0000313" key="5">
    <source>
        <dbReference type="EMBL" id="KGK36367.1"/>
    </source>
</evidence>
<dbReference type="PANTHER" id="PTHR45782">
    <property type="entry name" value="MITOCHONDRIAL RIBOSOME-ASSOCIATED GTPASE 1"/>
    <property type="match status" value="1"/>
</dbReference>
<dbReference type="InterPro" id="IPR006073">
    <property type="entry name" value="GTP-bd"/>
</dbReference>
<dbReference type="EMBL" id="JQFK01000077">
    <property type="protein sequence ID" value="KGK36367.1"/>
    <property type="molecule type" value="Genomic_DNA"/>
</dbReference>
<evidence type="ECO:0000256" key="2">
    <source>
        <dbReference type="ARBA" id="ARBA00023134"/>
    </source>
</evidence>
<accession>A0A099NWQ3</accession>
<dbReference type="VEuPathDB" id="FungiDB:C5L36_0A08640"/>
<dbReference type="GO" id="GO:1902775">
    <property type="term" value="P:mitochondrial large ribosomal subunit assembly"/>
    <property type="evidence" value="ECO:0007669"/>
    <property type="project" value="EnsemblFungi"/>
</dbReference>
<evidence type="ECO:0000313" key="6">
    <source>
        <dbReference type="Proteomes" id="UP000029867"/>
    </source>
</evidence>
<reference evidence="6" key="1">
    <citation type="journal article" date="2014" name="Microb. Cell Fact.">
        <title>Exploiting Issatchenkia orientalis SD108 for succinic acid production.</title>
        <authorList>
            <person name="Xiao H."/>
            <person name="Shao Z."/>
            <person name="Jiang Y."/>
            <person name="Dole S."/>
            <person name="Zhao H."/>
        </authorList>
    </citation>
    <scope>NUCLEOTIDE SEQUENCE [LARGE SCALE GENOMIC DNA]</scope>
    <source>
        <strain evidence="6">SD108</strain>
    </source>
</reference>
<evidence type="ECO:0000259" key="4">
    <source>
        <dbReference type="Pfam" id="PF01926"/>
    </source>
</evidence>
<dbReference type="HOGENOM" id="CLU_011106_0_1_1"/>
<dbReference type="SUPFAM" id="SSF52540">
    <property type="entry name" value="P-loop containing nucleoside triphosphate hydrolases"/>
    <property type="match status" value="1"/>
</dbReference>
<dbReference type="PANTHER" id="PTHR45782:SF4">
    <property type="entry name" value="MITOCHONDRIAL RIBOSOME-ASSOCIATED GTPASE 1"/>
    <property type="match status" value="1"/>
</dbReference>
<dbReference type="CDD" id="cd01856">
    <property type="entry name" value="YlqF"/>
    <property type="match status" value="1"/>
</dbReference>
<dbReference type="InterPro" id="IPR027417">
    <property type="entry name" value="P-loop_NTPase"/>
</dbReference>
<keyword evidence="2" id="KW-0342">GTP-binding</keyword>
<comment type="caution">
    <text evidence="5">The sequence shown here is derived from an EMBL/GenBank/DDBJ whole genome shotgun (WGS) entry which is preliminary data.</text>
</comment>